<organism evidence="2 3">
    <name type="scientific">Brassica carinata</name>
    <name type="common">Ethiopian mustard</name>
    <name type="synonym">Abyssinian cabbage</name>
    <dbReference type="NCBI Taxonomy" id="52824"/>
    <lineage>
        <taxon>Eukaryota</taxon>
        <taxon>Viridiplantae</taxon>
        <taxon>Streptophyta</taxon>
        <taxon>Embryophyta</taxon>
        <taxon>Tracheophyta</taxon>
        <taxon>Spermatophyta</taxon>
        <taxon>Magnoliopsida</taxon>
        <taxon>eudicotyledons</taxon>
        <taxon>Gunneridae</taxon>
        <taxon>Pentapetalae</taxon>
        <taxon>rosids</taxon>
        <taxon>malvids</taxon>
        <taxon>Brassicales</taxon>
        <taxon>Brassicaceae</taxon>
        <taxon>Brassiceae</taxon>
        <taxon>Brassica</taxon>
    </lineage>
</organism>
<feature type="compositionally biased region" description="Basic and acidic residues" evidence="1">
    <location>
        <begin position="97"/>
        <end position="110"/>
    </location>
</feature>
<evidence type="ECO:0000256" key="1">
    <source>
        <dbReference type="SAM" id="MobiDB-lite"/>
    </source>
</evidence>
<reference evidence="2 3" key="1">
    <citation type="submission" date="2020-02" db="EMBL/GenBank/DDBJ databases">
        <authorList>
            <person name="Ma Q."/>
            <person name="Huang Y."/>
            <person name="Song X."/>
            <person name="Pei D."/>
        </authorList>
    </citation>
    <scope>NUCLEOTIDE SEQUENCE [LARGE SCALE GENOMIC DNA]</scope>
    <source>
        <strain evidence="2">Sxm20200214</strain>
        <tissue evidence="2">Leaf</tissue>
    </source>
</reference>
<dbReference type="EMBL" id="JAAMPC010000007">
    <property type="protein sequence ID" value="KAG2303565.1"/>
    <property type="molecule type" value="Genomic_DNA"/>
</dbReference>
<comment type="caution">
    <text evidence="2">The sequence shown here is derived from an EMBL/GenBank/DDBJ whole genome shotgun (WGS) entry which is preliminary data.</text>
</comment>
<dbReference type="Proteomes" id="UP000886595">
    <property type="component" value="Unassembled WGS sequence"/>
</dbReference>
<proteinExistence type="predicted"/>
<sequence>MVGKTLVQEMVKLAKLLAPALKEFITMVLKKAKGHVVEVCGAVFRASRSFIKRVFGNFVQTVWDRVFKRDTQEKEKICEKVEQWREKIAKLRKERKEKKEAEEERKKEAEEEKTEAEEERKKEAEQEKREEEDKEEEEKETKWKKLDEAMEKWCDSGNPFA</sequence>
<dbReference type="InterPro" id="IPR016024">
    <property type="entry name" value="ARM-type_fold"/>
</dbReference>
<accession>A0A8X7SDR7</accession>
<protein>
    <submittedName>
        <fullName evidence="2">Uncharacterized protein</fullName>
    </submittedName>
</protein>
<feature type="compositionally biased region" description="Basic and acidic residues" evidence="1">
    <location>
        <begin position="118"/>
        <end position="131"/>
    </location>
</feature>
<evidence type="ECO:0000313" key="3">
    <source>
        <dbReference type="Proteomes" id="UP000886595"/>
    </source>
</evidence>
<feature type="region of interest" description="Disordered" evidence="1">
    <location>
        <begin position="93"/>
        <end position="143"/>
    </location>
</feature>
<name>A0A8X7SDR7_BRACI</name>
<dbReference type="SUPFAM" id="SSF48371">
    <property type="entry name" value="ARM repeat"/>
    <property type="match status" value="1"/>
</dbReference>
<evidence type="ECO:0000313" key="2">
    <source>
        <dbReference type="EMBL" id="KAG2303565.1"/>
    </source>
</evidence>
<gene>
    <name evidence="2" type="ORF">Bca52824_032216</name>
</gene>
<dbReference type="AlphaFoldDB" id="A0A8X7SDR7"/>
<keyword evidence="3" id="KW-1185">Reference proteome</keyword>